<name>A0A1M7GTL6_9FIRM</name>
<feature type="signal peptide" evidence="1">
    <location>
        <begin position="1"/>
        <end position="29"/>
    </location>
</feature>
<dbReference type="OrthoDB" id="2236551at2"/>
<evidence type="ECO:0000313" key="3">
    <source>
        <dbReference type="Proteomes" id="UP000184038"/>
    </source>
</evidence>
<sequence>MKKSLSTKVLALAAIATIGVGSQVAFSYAENTKFTTATKTTSNISVKSVEYDYDEKDDSIEIDFSTRINLSSSAKASVKDDSGKTYKTFIEESDENEIDLDVASLKADKSYTVTITGIKNETESEYGTLTITFSIPKASTNLVEEVDFDSEDNEVSFDFSKKVKYNNPNVTITSEDGSKTYNATIIEKENDELSVRVNDLKEGNTYKYSITGITEKSSGNSKTLTGDFVALED</sequence>
<accession>A0A1M7GTL6</accession>
<dbReference type="AlphaFoldDB" id="A0A1M7GTL6"/>
<dbReference type="Proteomes" id="UP000184038">
    <property type="component" value="Unassembled WGS sequence"/>
</dbReference>
<keyword evidence="1" id="KW-0732">Signal</keyword>
<gene>
    <name evidence="2" type="ORF">SAMN02746066_01109</name>
</gene>
<dbReference type="STRING" id="1120996.SAMN02746066_01109"/>
<feature type="chain" id="PRO_5009926301" description="SbsA Ig-like domain-containing protein" evidence="1">
    <location>
        <begin position="30"/>
        <end position="233"/>
    </location>
</feature>
<proteinExistence type="predicted"/>
<protein>
    <recommendedName>
        <fullName evidence="4">SbsA Ig-like domain-containing protein</fullName>
    </recommendedName>
</protein>
<evidence type="ECO:0000256" key="1">
    <source>
        <dbReference type="SAM" id="SignalP"/>
    </source>
</evidence>
<dbReference type="RefSeq" id="WP_073284267.1">
    <property type="nucleotide sequence ID" value="NZ_FRCP01000007.1"/>
</dbReference>
<organism evidence="2 3">
    <name type="scientific">Anaerosporobacter mobilis DSM 15930</name>
    <dbReference type="NCBI Taxonomy" id="1120996"/>
    <lineage>
        <taxon>Bacteria</taxon>
        <taxon>Bacillati</taxon>
        <taxon>Bacillota</taxon>
        <taxon>Clostridia</taxon>
        <taxon>Lachnospirales</taxon>
        <taxon>Lachnospiraceae</taxon>
        <taxon>Anaerosporobacter</taxon>
    </lineage>
</organism>
<dbReference type="EMBL" id="FRCP01000007">
    <property type="protein sequence ID" value="SHM19540.1"/>
    <property type="molecule type" value="Genomic_DNA"/>
</dbReference>
<keyword evidence="3" id="KW-1185">Reference proteome</keyword>
<reference evidence="2 3" key="1">
    <citation type="submission" date="2016-11" db="EMBL/GenBank/DDBJ databases">
        <authorList>
            <person name="Jaros S."/>
            <person name="Januszkiewicz K."/>
            <person name="Wedrychowicz H."/>
        </authorList>
    </citation>
    <scope>NUCLEOTIDE SEQUENCE [LARGE SCALE GENOMIC DNA]</scope>
    <source>
        <strain evidence="2 3">DSM 15930</strain>
    </source>
</reference>
<evidence type="ECO:0000313" key="2">
    <source>
        <dbReference type="EMBL" id="SHM19540.1"/>
    </source>
</evidence>
<evidence type="ECO:0008006" key="4">
    <source>
        <dbReference type="Google" id="ProtNLM"/>
    </source>
</evidence>